<organism evidence="1">
    <name type="scientific">Haemonchus placei</name>
    <name type="common">Barber's pole worm</name>
    <dbReference type="NCBI Taxonomy" id="6290"/>
    <lineage>
        <taxon>Eukaryota</taxon>
        <taxon>Metazoa</taxon>
        <taxon>Ecdysozoa</taxon>
        <taxon>Nematoda</taxon>
        <taxon>Chromadorea</taxon>
        <taxon>Rhabditida</taxon>
        <taxon>Rhabditina</taxon>
        <taxon>Rhabditomorpha</taxon>
        <taxon>Strongyloidea</taxon>
        <taxon>Trichostrongylidae</taxon>
        <taxon>Haemonchus</taxon>
    </lineage>
</organism>
<dbReference type="AlphaFoldDB" id="A0A0N4VSX9"/>
<accession>A0A0N4VSX9</accession>
<sequence>LIVRLTEEQIVAFVVHFRKRVHRLHHVIQRLAISNDHAVIRFISSLYNKQRSFDICFRPCLRNHIEIVFGSMCSLNKSLFVGPLSIHCMETI</sequence>
<proteinExistence type="predicted"/>
<protein>
    <submittedName>
        <fullName evidence="1">DDE Tnp4 domain-containing protein</fullName>
    </submittedName>
</protein>
<name>A0A0N4VSX9_HAEPC</name>
<evidence type="ECO:0000313" key="1">
    <source>
        <dbReference type="WBParaSite" id="HPLM_0000039601-mRNA-1"/>
    </source>
</evidence>
<reference evidence="1" key="1">
    <citation type="submission" date="2017-02" db="UniProtKB">
        <authorList>
            <consortium name="WormBaseParasite"/>
        </authorList>
    </citation>
    <scope>IDENTIFICATION</scope>
</reference>
<dbReference type="WBParaSite" id="HPLM_0000039601-mRNA-1">
    <property type="protein sequence ID" value="HPLM_0000039601-mRNA-1"/>
    <property type="gene ID" value="HPLM_0000039601"/>
</dbReference>